<evidence type="ECO:0000256" key="1">
    <source>
        <dbReference type="SAM" id="MobiDB-lite"/>
    </source>
</evidence>
<keyword evidence="2" id="KW-1133">Transmembrane helix</keyword>
<evidence type="ECO:0000313" key="5">
    <source>
        <dbReference type="Proteomes" id="UP000317998"/>
    </source>
</evidence>
<comment type="caution">
    <text evidence="4">The sequence shown here is derived from an EMBL/GenBank/DDBJ whole genome shotgun (WGS) entry which is preliminary data.</text>
</comment>
<reference evidence="4 5" key="1">
    <citation type="submission" date="2019-06" db="EMBL/GenBank/DDBJ databases">
        <title>Sequencing the genomes of 1000 actinobacteria strains.</title>
        <authorList>
            <person name="Klenk H.-P."/>
        </authorList>
    </citation>
    <scope>NUCLEOTIDE SEQUENCE [LARGE SCALE GENOMIC DNA]</scope>
    <source>
        <strain evidence="4 5">DSM 26477</strain>
    </source>
</reference>
<keyword evidence="5" id="KW-1185">Reference proteome</keyword>
<name>A0A542YHE2_9MICO</name>
<gene>
    <name evidence="4" type="ORF">FB562_0582</name>
</gene>
<dbReference type="RefSeq" id="WP_141879757.1">
    <property type="nucleotide sequence ID" value="NZ_VFOM01000001.1"/>
</dbReference>
<feature type="compositionally biased region" description="Basic and acidic residues" evidence="1">
    <location>
        <begin position="65"/>
        <end position="78"/>
    </location>
</feature>
<feature type="domain" description="DUF6458" evidence="3">
    <location>
        <begin position="1"/>
        <end position="76"/>
    </location>
</feature>
<dbReference type="OrthoDB" id="4775046at2"/>
<feature type="region of interest" description="Disordered" evidence="1">
    <location>
        <begin position="65"/>
        <end position="86"/>
    </location>
</feature>
<feature type="transmembrane region" description="Helical" evidence="2">
    <location>
        <begin position="31"/>
        <end position="52"/>
    </location>
</feature>
<sequence length="86" mass="9420">MGIGTGIFLFVVGAIVTFALNFEVEWANLDLIGYILMGAGFIVFVISLILVMRKRSSVETVRRVDGAGEQVVERETRSDSGTTELH</sequence>
<dbReference type="AlphaFoldDB" id="A0A542YHE2"/>
<keyword evidence="2" id="KW-0812">Transmembrane</keyword>
<accession>A0A542YHE2</accession>
<evidence type="ECO:0000256" key="2">
    <source>
        <dbReference type="SAM" id="Phobius"/>
    </source>
</evidence>
<organism evidence="4 5">
    <name type="scientific">Homoserinimonas aerilata</name>
    <dbReference type="NCBI Taxonomy" id="1162970"/>
    <lineage>
        <taxon>Bacteria</taxon>
        <taxon>Bacillati</taxon>
        <taxon>Actinomycetota</taxon>
        <taxon>Actinomycetes</taxon>
        <taxon>Micrococcales</taxon>
        <taxon>Microbacteriaceae</taxon>
        <taxon>Homoserinimonas</taxon>
    </lineage>
</organism>
<dbReference type="EMBL" id="VFOM01000001">
    <property type="protein sequence ID" value="TQL47519.1"/>
    <property type="molecule type" value="Genomic_DNA"/>
</dbReference>
<dbReference type="InterPro" id="IPR045597">
    <property type="entry name" value="DUF6458"/>
</dbReference>
<keyword evidence="2" id="KW-0472">Membrane</keyword>
<proteinExistence type="predicted"/>
<evidence type="ECO:0000259" key="3">
    <source>
        <dbReference type="Pfam" id="PF20059"/>
    </source>
</evidence>
<dbReference type="Proteomes" id="UP000317998">
    <property type="component" value="Unassembled WGS sequence"/>
</dbReference>
<evidence type="ECO:0000313" key="4">
    <source>
        <dbReference type="EMBL" id="TQL47519.1"/>
    </source>
</evidence>
<protein>
    <recommendedName>
        <fullName evidence="3">DUF6458 domain-containing protein</fullName>
    </recommendedName>
</protein>
<dbReference type="Pfam" id="PF20059">
    <property type="entry name" value="DUF6458"/>
    <property type="match status" value="1"/>
</dbReference>